<organism evidence="1 2">
    <name type="scientific">Hydnum rufescens UP504</name>
    <dbReference type="NCBI Taxonomy" id="1448309"/>
    <lineage>
        <taxon>Eukaryota</taxon>
        <taxon>Fungi</taxon>
        <taxon>Dikarya</taxon>
        <taxon>Basidiomycota</taxon>
        <taxon>Agaricomycotina</taxon>
        <taxon>Agaricomycetes</taxon>
        <taxon>Cantharellales</taxon>
        <taxon>Hydnaceae</taxon>
        <taxon>Hydnum</taxon>
    </lineage>
</organism>
<reference evidence="1" key="1">
    <citation type="journal article" date="2020" name="Nat. Commun.">
        <title>Large-scale genome sequencing of mycorrhizal fungi provides insights into the early evolution of symbiotic traits.</title>
        <authorList>
            <person name="Miyauchi S."/>
            <person name="Kiss E."/>
            <person name="Kuo A."/>
            <person name="Drula E."/>
            <person name="Kohler A."/>
            <person name="Sanchez-Garcia M."/>
            <person name="Morin E."/>
            <person name="Andreopoulos B."/>
            <person name="Barry K.W."/>
            <person name="Bonito G."/>
            <person name="Buee M."/>
            <person name="Carver A."/>
            <person name="Chen C."/>
            <person name="Cichocki N."/>
            <person name="Clum A."/>
            <person name="Culley D."/>
            <person name="Crous P.W."/>
            <person name="Fauchery L."/>
            <person name="Girlanda M."/>
            <person name="Hayes R.D."/>
            <person name="Keri Z."/>
            <person name="LaButti K."/>
            <person name="Lipzen A."/>
            <person name="Lombard V."/>
            <person name="Magnuson J."/>
            <person name="Maillard F."/>
            <person name="Murat C."/>
            <person name="Nolan M."/>
            <person name="Ohm R.A."/>
            <person name="Pangilinan J."/>
            <person name="Pereira M.F."/>
            <person name="Perotto S."/>
            <person name="Peter M."/>
            <person name="Pfister S."/>
            <person name="Riley R."/>
            <person name="Sitrit Y."/>
            <person name="Stielow J.B."/>
            <person name="Szollosi G."/>
            <person name="Zifcakova L."/>
            <person name="Stursova M."/>
            <person name="Spatafora J.W."/>
            <person name="Tedersoo L."/>
            <person name="Vaario L.M."/>
            <person name="Yamada A."/>
            <person name="Yan M."/>
            <person name="Wang P."/>
            <person name="Xu J."/>
            <person name="Bruns T."/>
            <person name="Baldrian P."/>
            <person name="Vilgalys R."/>
            <person name="Dunand C."/>
            <person name="Henrissat B."/>
            <person name="Grigoriev I.V."/>
            <person name="Hibbett D."/>
            <person name="Nagy L.G."/>
            <person name="Martin F.M."/>
        </authorList>
    </citation>
    <scope>NUCLEOTIDE SEQUENCE</scope>
    <source>
        <strain evidence="1">UP504</strain>
    </source>
</reference>
<evidence type="ECO:0000313" key="2">
    <source>
        <dbReference type="Proteomes" id="UP000886523"/>
    </source>
</evidence>
<dbReference type="Proteomes" id="UP000886523">
    <property type="component" value="Unassembled WGS sequence"/>
</dbReference>
<name>A0A9P6ABX2_9AGAM</name>
<evidence type="ECO:0000313" key="1">
    <source>
        <dbReference type="EMBL" id="KAF9502999.1"/>
    </source>
</evidence>
<dbReference type="AlphaFoldDB" id="A0A9P6ABX2"/>
<keyword evidence="2" id="KW-1185">Reference proteome</keyword>
<accession>A0A9P6ABX2</accession>
<gene>
    <name evidence="1" type="ORF">BS47DRAFT_1369865</name>
</gene>
<comment type="caution">
    <text evidence="1">The sequence shown here is derived from an EMBL/GenBank/DDBJ whole genome shotgun (WGS) entry which is preliminary data.</text>
</comment>
<dbReference type="EMBL" id="MU129482">
    <property type="protein sequence ID" value="KAF9502999.1"/>
    <property type="molecule type" value="Genomic_DNA"/>
</dbReference>
<sequence length="266" mass="30180">MENIGGYLEDEKRIKPWMIFKMGLKCPPSIFVENTLFDSWRGRLVGISEGESLEDFKQGAMNLVLSRSGGYIRGYHSRNTKPIFSLRSIRPQPYLHASDPQGRMGKFGWKGGMLPAGSISILGSTLNHCGTKVIRIYGAMLWFLWPSIKENVDVWNEHCGEIVSLEWGLRNLKGLQITSVGSDGAELEPGTIICIVAATECCWADVYYLSDDIGNKVLSIRRWNALWRRKCEKNGRSWKAEDAESKSLHVEMANRLGRDKWFDFDP</sequence>
<protein>
    <submittedName>
        <fullName evidence="1">Uncharacterized protein</fullName>
    </submittedName>
</protein>
<proteinExistence type="predicted"/>